<dbReference type="EMBL" id="OD006948">
    <property type="protein sequence ID" value="CAD7413517.1"/>
    <property type="molecule type" value="Genomic_DNA"/>
</dbReference>
<evidence type="ECO:0000313" key="1">
    <source>
        <dbReference type="EMBL" id="CAD7413517.1"/>
    </source>
</evidence>
<organism evidence="1">
    <name type="scientific">Timema poppense</name>
    <name type="common">Walking stick</name>
    <dbReference type="NCBI Taxonomy" id="170557"/>
    <lineage>
        <taxon>Eukaryota</taxon>
        <taxon>Metazoa</taxon>
        <taxon>Ecdysozoa</taxon>
        <taxon>Arthropoda</taxon>
        <taxon>Hexapoda</taxon>
        <taxon>Insecta</taxon>
        <taxon>Pterygota</taxon>
        <taxon>Neoptera</taxon>
        <taxon>Polyneoptera</taxon>
        <taxon>Phasmatodea</taxon>
        <taxon>Timematodea</taxon>
        <taxon>Timematoidea</taxon>
        <taxon>Timematidae</taxon>
        <taxon>Timema</taxon>
    </lineage>
</organism>
<proteinExistence type="predicted"/>
<name>A0A7R9HA59_TIMPO</name>
<dbReference type="AlphaFoldDB" id="A0A7R9HA59"/>
<accession>A0A7R9HA59</accession>
<reference evidence="1" key="1">
    <citation type="submission" date="2020-11" db="EMBL/GenBank/DDBJ databases">
        <authorList>
            <person name="Tran Van P."/>
        </authorList>
    </citation>
    <scope>NUCLEOTIDE SEQUENCE</scope>
</reference>
<protein>
    <submittedName>
        <fullName evidence="1">Uncharacterized protein</fullName>
    </submittedName>
</protein>
<sequence>MELESSPLMMALSRATRMELESSPLLKKLSWEELEESWTLFQESMPPISKQEISMEQSNNASVEQKFSSINNFWSSEESSMSTACVKALLVVQMNCSQTSCTEMYENIKKNKNLLKDLASSDKYDWREPKPSYSSARNLENEINLRAVGALLCGTPPPMTQLGALHSDQSSRAQHTTRRAMNTLVVVFKEQRCLGRANLIRSFFP</sequence>
<gene>
    <name evidence="1" type="ORF">TPSB3V08_LOCUS9072</name>
</gene>